<dbReference type="AlphaFoldDB" id="A0A485L1Q6"/>
<evidence type="ECO:0000313" key="4">
    <source>
        <dbReference type="Proteomes" id="UP000332933"/>
    </source>
</evidence>
<gene>
    <name evidence="3" type="primary">Aste57867_14621</name>
    <name evidence="2" type="ORF">As57867_014566</name>
    <name evidence="3" type="ORF">ASTE57867_14621</name>
</gene>
<sequence>MATPTEKPGPWDVMEDLQFLIATDDHLQDELTHVCELLGPSPDEQSAASSTSSPGKNRRVPPPRDYHHRAELQHLRREVELLKAELVVAKAKAAQFDMSAWEKAARRERVEKSRSLQENEELRAAVDERESFIQHMKRTISRKPRWSVRRRPSSIDCILTTILMLQSLPDASIDAWQSYKLAAQHSLRVAAIHAIADRQYRRQPNAFIQAGIFDLDDDLFRATQMTPPGSHQVILQVINHVNFAAPVRTVSSACWRTFSGGHGLPLPEDSDETIETIDDHTVYERFWHTQGGVTGHSNNIRKYYPEADRDVIVWRTVLEDALVPHMSKGAVDDTWGWLVVAPLPGDSTKCRMTCLIHIPLDLVLAPRSHAASKGPPNRHDIQTIDAITSTIHVLSRPKPVDDTTAAMASAVASASPSAAMFPAMRTFLERGKLFELAMKASLNEAVARFAQSVDMNESV</sequence>
<dbReference type="EMBL" id="VJMH01005564">
    <property type="protein sequence ID" value="KAF0694505.1"/>
    <property type="molecule type" value="Genomic_DNA"/>
</dbReference>
<feature type="compositionally biased region" description="Polar residues" evidence="1">
    <location>
        <begin position="43"/>
        <end position="55"/>
    </location>
</feature>
<feature type="region of interest" description="Disordered" evidence="1">
    <location>
        <begin position="38"/>
        <end position="65"/>
    </location>
</feature>
<protein>
    <submittedName>
        <fullName evidence="3">Aste57867_14621 protein</fullName>
    </submittedName>
</protein>
<organism evidence="3 4">
    <name type="scientific">Aphanomyces stellatus</name>
    <dbReference type="NCBI Taxonomy" id="120398"/>
    <lineage>
        <taxon>Eukaryota</taxon>
        <taxon>Sar</taxon>
        <taxon>Stramenopiles</taxon>
        <taxon>Oomycota</taxon>
        <taxon>Saprolegniomycetes</taxon>
        <taxon>Saprolegniales</taxon>
        <taxon>Verrucalvaceae</taxon>
        <taxon>Aphanomyces</taxon>
    </lineage>
</organism>
<accession>A0A485L1Q6</accession>
<dbReference type="EMBL" id="CAADRA010005585">
    <property type="protein sequence ID" value="VFT91440.1"/>
    <property type="molecule type" value="Genomic_DNA"/>
</dbReference>
<evidence type="ECO:0000313" key="2">
    <source>
        <dbReference type="EMBL" id="KAF0694505.1"/>
    </source>
</evidence>
<evidence type="ECO:0000313" key="3">
    <source>
        <dbReference type="EMBL" id="VFT91440.1"/>
    </source>
</evidence>
<keyword evidence="4" id="KW-1185">Reference proteome</keyword>
<reference evidence="2" key="2">
    <citation type="submission" date="2019-06" db="EMBL/GenBank/DDBJ databases">
        <title>Genomics analysis of Aphanomyces spp. identifies a new class of oomycete effector associated with host adaptation.</title>
        <authorList>
            <person name="Gaulin E."/>
        </authorList>
    </citation>
    <scope>NUCLEOTIDE SEQUENCE</scope>
    <source>
        <strain evidence="2">CBS 578.67</strain>
    </source>
</reference>
<reference evidence="3 4" key="1">
    <citation type="submission" date="2019-03" db="EMBL/GenBank/DDBJ databases">
        <authorList>
            <person name="Gaulin E."/>
            <person name="Dumas B."/>
        </authorList>
    </citation>
    <scope>NUCLEOTIDE SEQUENCE [LARGE SCALE GENOMIC DNA]</scope>
    <source>
        <strain evidence="3">CBS 568.67</strain>
    </source>
</reference>
<dbReference type="OrthoDB" id="64451at2759"/>
<name>A0A485L1Q6_9STRA</name>
<proteinExistence type="predicted"/>
<dbReference type="Proteomes" id="UP000332933">
    <property type="component" value="Unassembled WGS sequence"/>
</dbReference>
<evidence type="ECO:0000256" key="1">
    <source>
        <dbReference type="SAM" id="MobiDB-lite"/>
    </source>
</evidence>